<dbReference type="InterPro" id="IPR011006">
    <property type="entry name" value="CheY-like_superfamily"/>
</dbReference>
<dbReference type="PROSITE" id="PS50930">
    <property type="entry name" value="HTH_LYTTR"/>
    <property type="match status" value="1"/>
</dbReference>
<dbReference type="Pfam" id="PF04397">
    <property type="entry name" value="LytTR"/>
    <property type="match status" value="1"/>
</dbReference>
<name>A0A9D1TSA6_9FIRM</name>
<dbReference type="Proteomes" id="UP000823990">
    <property type="component" value="Unassembled WGS sequence"/>
</dbReference>
<evidence type="ECO:0000313" key="7">
    <source>
        <dbReference type="Proteomes" id="UP000823990"/>
    </source>
</evidence>
<evidence type="ECO:0000256" key="2">
    <source>
        <dbReference type="ARBA" id="ARBA00024867"/>
    </source>
</evidence>
<sequence>MSAKIAIVDDDVSMLGTLKGYVDKYGSEHGKTFDVKTYSCLSVFMSECANGFDIIFMDVKLPDGNGIDAIKKMRETNKDSIVIFVTDMAQFAVRGYEVRAMDYVVKPVSYYNFASKLEAAVSAYEMSRTAYIWIINKDGRTRLNAALIKYVEVFSHTLIYHTESGEYKEYGSIGLAQKKLEGLPFSPCSRFYLVNLAYVTNVSDSTATVGGCRLDISKRMRGQFLKDLNNYIARGGMLRSGDGEDGSL</sequence>
<dbReference type="AlphaFoldDB" id="A0A9D1TSA6"/>
<dbReference type="GO" id="GO:0000156">
    <property type="term" value="F:phosphorelay response regulator activity"/>
    <property type="evidence" value="ECO:0007669"/>
    <property type="project" value="InterPro"/>
</dbReference>
<evidence type="ECO:0000256" key="3">
    <source>
        <dbReference type="PROSITE-ProRule" id="PRU00169"/>
    </source>
</evidence>
<dbReference type="SUPFAM" id="SSF52172">
    <property type="entry name" value="CheY-like"/>
    <property type="match status" value="1"/>
</dbReference>
<dbReference type="PANTHER" id="PTHR37299">
    <property type="entry name" value="TRANSCRIPTIONAL REGULATOR-RELATED"/>
    <property type="match status" value="1"/>
</dbReference>
<reference evidence="6" key="2">
    <citation type="submission" date="2021-04" db="EMBL/GenBank/DDBJ databases">
        <authorList>
            <person name="Gilroy R."/>
        </authorList>
    </citation>
    <scope>NUCLEOTIDE SEQUENCE</scope>
    <source>
        <strain evidence="6">12435</strain>
    </source>
</reference>
<dbReference type="SMART" id="SM00448">
    <property type="entry name" value="REC"/>
    <property type="match status" value="1"/>
</dbReference>
<organism evidence="6 7">
    <name type="scientific">Candidatus Protoclostridium stercorigallinarum</name>
    <dbReference type="NCBI Taxonomy" id="2838741"/>
    <lineage>
        <taxon>Bacteria</taxon>
        <taxon>Bacillati</taxon>
        <taxon>Bacillota</taxon>
        <taxon>Clostridia</taxon>
        <taxon>Candidatus Protoclostridium</taxon>
    </lineage>
</organism>
<evidence type="ECO:0000313" key="6">
    <source>
        <dbReference type="EMBL" id="HIW02376.1"/>
    </source>
</evidence>
<dbReference type="SMART" id="SM00850">
    <property type="entry name" value="LytTR"/>
    <property type="match status" value="1"/>
</dbReference>
<accession>A0A9D1TSA6</accession>
<gene>
    <name evidence="6" type="ORF">H9892_03470</name>
</gene>
<dbReference type="PROSITE" id="PS50110">
    <property type="entry name" value="RESPONSE_REGULATORY"/>
    <property type="match status" value="1"/>
</dbReference>
<dbReference type="PANTHER" id="PTHR37299:SF1">
    <property type="entry name" value="STAGE 0 SPORULATION PROTEIN A HOMOLOG"/>
    <property type="match status" value="1"/>
</dbReference>
<proteinExistence type="predicted"/>
<dbReference type="Pfam" id="PF00072">
    <property type="entry name" value="Response_reg"/>
    <property type="match status" value="1"/>
</dbReference>
<evidence type="ECO:0000259" key="4">
    <source>
        <dbReference type="PROSITE" id="PS50110"/>
    </source>
</evidence>
<feature type="modified residue" description="4-aspartylphosphate" evidence="3">
    <location>
        <position position="58"/>
    </location>
</feature>
<evidence type="ECO:0000259" key="5">
    <source>
        <dbReference type="PROSITE" id="PS50930"/>
    </source>
</evidence>
<dbReference type="Gene3D" id="2.40.50.1020">
    <property type="entry name" value="LytTr DNA-binding domain"/>
    <property type="match status" value="1"/>
</dbReference>
<dbReference type="InterPro" id="IPR046947">
    <property type="entry name" value="LytR-like"/>
</dbReference>
<comment type="caution">
    <text evidence="6">The sequence shown here is derived from an EMBL/GenBank/DDBJ whole genome shotgun (WGS) entry which is preliminary data.</text>
</comment>
<keyword evidence="6" id="KW-0238">DNA-binding</keyword>
<feature type="domain" description="Response regulatory" evidence="4">
    <location>
        <begin position="4"/>
        <end position="121"/>
    </location>
</feature>
<dbReference type="EMBL" id="DXHS01000059">
    <property type="protein sequence ID" value="HIW02376.1"/>
    <property type="molecule type" value="Genomic_DNA"/>
</dbReference>
<dbReference type="Gene3D" id="3.40.50.2300">
    <property type="match status" value="1"/>
</dbReference>
<feature type="domain" description="HTH LytTR-type" evidence="5">
    <location>
        <begin position="132"/>
        <end position="199"/>
    </location>
</feature>
<dbReference type="GO" id="GO:0003677">
    <property type="term" value="F:DNA binding"/>
    <property type="evidence" value="ECO:0007669"/>
    <property type="project" value="UniProtKB-KW"/>
</dbReference>
<evidence type="ECO:0000256" key="1">
    <source>
        <dbReference type="ARBA" id="ARBA00018672"/>
    </source>
</evidence>
<dbReference type="InterPro" id="IPR001789">
    <property type="entry name" value="Sig_transdc_resp-reg_receiver"/>
</dbReference>
<comment type="function">
    <text evidence="2">May play the central regulatory role in sporulation. It may be an element of the effector pathway responsible for the activation of sporulation genes in response to nutritional stress. Spo0A may act in concert with spo0H (a sigma factor) to control the expression of some genes that are critical to the sporulation process.</text>
</comment>
<dbReference type="InterPro" id="IPR007492">
    <property type="entry name" value="LytTR_DNA-bd_dom"/>
</dbReference>
<protein>
    <recommendedName>
        <fullName evidence="1">Stage 0 sporulation protein A homolog</fullName>
    </recommendedName>
</protein>
<reference evidence="6" key="1">
    <citation type="journal article" date="2021" name="PeerJ">
        <title>Extensive microbial diversity within the chicken gut microbiome revealed by metagenomics and culture.</title>
        <authorList>
            <person name="Gilroy R."/>
            <person name="Ravi A."/>
            <person name="Getino M."/>
            <person name="Pursley I."/>
            <person name="Horton D.L."/>
            <person name="Alikhan N.F."/>
            <person name="Baker D."/>
            <person name="Gharbi K."/>
            <person name="Hall N."/>
            <person name="Watson M."/>
            <person name="Adriaenssens E.M."/>
            <person name="Foster-Nyarko E."/>
            <person name="Jarju S."/>
            <person name="Secka A."/>
            <person name="Antonio M."/>
            <person name="Oren A."/>
            <person name="Chaudhuri R.R."/>
            <person name="La Ragione R."/>
            <person name="Hildebrand F."/>
            <person name="Pallen M.J."/>
        </authorList>
    </citation>
    <scope>NUCLEOTIDE SEQUENCE</scope>
    <source>
        <strain evidence="6">12435</strain>
    </source>
</reference>
<keyword evidence="3" id="KW-0597">Phosphoprotein</keyword>